<sequence>MVNTPTTKSLRQPNPDWQVALTYLQTNLPVDLFQKLQFAAEISTFVQECFCRYPELTAEALCWHFDSENDDVWRKLPALFDAFAVEYSSMSEAEVMQALRIFRRSHAAAIAVLELTDTLPIESTSLRISALADQMIKAGYHWCLQSLEQKFGSPMEVCDESTAEEGGRKQNMLILAMGKLGGYELNFSSDVDLIFFFPSAGRTQNGPREIECSRFFQRLATQLIKLLDEVTQDGFVYRVDMRLRPYGDSGALVMSFAQAEEYYQEQGREWERFAMLRARMITGTEQEKNALDDIIRPFSFRRYIDYGVIESIRSMKGMIQREVRRKGLTGNIKLDAGGIREIEFIVQSLQLIQGGRDKRLREKSVLKVLPLLVEAKMLPAEIARDLRDSYRFLRRLEHCIQELAEKQTQQLPESIVEQEALCRALKFDNWLALIAQLDEHQRIVHQHFNDLFGEERQKALSQDDFYYALAEGHVDVASLQQKVLEETKRSFTDDQASGLINQINRFAQDSSVLNLSPRGARRLRTFFPALLAECLAKDCPEKTLDRLLRVLHAILKRTAYLELLSENPPVLQHLVDLAGRSEWIVKRLSEYPILLDELLYPNSLYEPLQASDLQSELRQNLLRIDAEDEEEILDALRAFKQINELRVAAALLAETLSISQVSRYLTQLAEVILNAAIQLCWNIISARYGMPESLSEHSSSESFERCGFAVVGYGKLGGKELGFGSDLDLVFLFDQPVDGQTNGKRALNNSRFYTRFAQKLIHFLSTRTNLGLLYEVDMRLRPSGSSGLLVSHFDAYRDYQLESAWTWEHQALVRARYVAGDQTLQRRFESIREEVLGKSRNETKLSNDVLEMRHKMRGQLEKKEVGKVDLKQAAGGMVDIEFLAQYLILKHFSLSDNHGVSEKSKVEMHIPHNMADCLKLAQHQQIIPQDDGLILVKNYRRFRNKLNELALLNKSSLVGADEFESEMNSVKRIWQKYLPES</sequence>
<dbReference type="OrthoDB" id="9759366at2"/>
<protein>
    <recommendedName>
        <fullName evidence="7">Bifunctional glutamine synthetase adenylyltransferase/adenylyl-removing enzyme</fullName>
    </recommendedName>
    <alternativeName>
        <fullName evidence="7">ATP:glutamine synthetase adenylyltransferase</fullName>
    </alternativeName>
    <alternativeName>
        <fullName evidence="7">ATase</fullName>
    </alternativeName>
    <domain>
        <recommendedName>
            <fullName evidence="7">Glutamine synthetase adenylyl-L-tyrosine phosphorylase</fullName>
            <ecNumber evidence="7">2.7.7.89</ecNumber>
        </recommendedName>
        <alternativeName>
            <fullName evidence="7">Adenylyl removase</fullName>
            <shortName evidence="7">AR</shortName>
            <shortName evidence="7">AT-N</shortName>
        </alternativeName>
    </domain>
    <domain>
        <recommendedName>
            <fullName evidence="7">Glutamine synthetase adenylyl transferase</fullName>
            <ecNumber evidence="7">2.7.7.42</ecNumber>
        </recommendedName>
        <alternativeName>
            <fullName evidence="7">Adenylyl transferase</fullName>
            <shortName evidence="7">AT</shortName>
            <shortName evidence="7">AT-C</shortName>
        </alternativeName>
    </domain>
</protein>
<dbReference type="SUPFAM" id="SSF81301">
    <property type="entry name" value="Nucleotidyltransferase"/>
    <property type="match status" value="2"/>
</dbReference>
<comment type="similarity">
    <text evidence="7">Belongs to the GlnE family.</text>
</comment>
<dbReference type="RefSeq" id="WP_142893342.1">
    <property type="nucleotide sequence ID" value="NZ_ML660163.1"/>
</dbReference>
<accession>A0A545UDZ3</accession>
<feature type="region of interest" description="Adenylyl transferase" evidence="7">
    <location>
        <begin position="461"/>
        <end position="981"/>
    </location>
</feature>
<dbReference type="Gene3D" id="3.30.460.10">
    <property type="entry name" value="Beta Polymerase, domain 2"/>
    <property type="match status" value="2"/>
</dbReference>
<feature type="region of interest" description="Adenylyl removase" evidence="7">
    <location>
        <begin position="1"/>
        <end position="456"/>
    </location>
</feature>
<dbReference type="InterPro" id="IPR023057">
    <property type="entry name" value="GlnE"/>
</dbReference>
<dbReference type="HAMAP" id="MF_00802">
    <property type="entry name" value="GlnE"/>
    <property type="match status" value="1"/>
</dbReference>
<evidence type="ECO:0000256" key="4">
    <source>
        <dbReference type="ARBA" id="ARBA00022840"/>
    </source>
</evidence>
<dbReference type="GO" id="GO:0000287">
    <property type="term" value="F:magnesium ion binding"/>
    <property type="evidence" value="ECO:0007669"/>
    <property type="project" value="UniProtKB-UniRule"/>
</dbReference>
<feature type="domain" description="Glutamate-ammonia ligase adenylyltransferase repeated" evidence="8">
    <location>
        <begin position="36"/>
        <end position="291"/>
    </location>
</feature>
<keyword evidence="1 7" id="KW-0808">Transferase</keyword>
<keyword evidence="11" id="KW-1185">Reference proteome</keyword>
<keyword evidence="10" id="KW-0436">Ligase</keyword>
<feature type="domain" description="PII-uridylyltransferase/Glutamine-synthetase adenylyltransferase" evidence="9">
    <location>
        <begin position="313"/>
        <end position="452"/>
    </location>
</feature>
<gene>
    <name evidence="7 10" type="primary">glnE</name>
    <name evidence="10" type="ORF">FLL46_09860</name>
</gene>
<dbReference type="GO" id="GO:0016874">
    <property type="term" value="F:ligase activity"/>
    <property type="evidence" value="ECO:0007669"/>
    <property type="project" value="UniProtKB-KW"/>
</dbReference>
<dbReference type="AlphaFoldDB" id="A0A545UDZ3"/>
<dbReference type="InterPro" id="IPR005190">
    <property type="entry name" value="GlnE_rpt_dom"/>
</dbReference>
<dbReference type="EC" id="2.7.7.89" evidence="7"/>
<dbReference type="GO" id="GO:0047388">
    <property type="term" value="F:[glutamine synthetase]-adenylyl-L-tyrosine phosphorylase activity"/>
    <property type="evidence" value="ECO:0007669"/>
    <property type="project" value="UniProtKB-EC"/>
</dbReference>
<dbReference type="SUPFAM" id="SSF81593">
    <property type="entry name" value="Nucleotidyltransferase substrate binding subunit/domain"/>
    <property type="match status" value="2"/>
</dbReference>
<dbReference type="PANTHER" id="PTHR30621:SF0">
    <property type="entry name" value="BIFUNCTIONAL GLUTAMINE SYNTHETASE ADENYLYLTRANSFERASE_ADENYLYL-REMOVING ENZYME"/>
    <property type="match status" value="1"/>
</dbReference>
<organism evidence="10 11">
    <name type="scientific">Aliikangiella coralliicola</name>
    <dbReference type="NCBI Taxonomy" id="2592383"/>
    <lineage>
        <taxon>Bacteria</taxon>
        <taxon>Pseudomonadati</taxon>
        <taxon>Pseudomonadota</taxon>
        <taxon>Gammaproteobacteria</taxon>
        <taxon>Oceanospirillales</taxon>
        <taxon>Pleioneaceae</taxon>
        <taxon>Aliikangiella</taxon>
    </lineage>
</organism>
<dbReference type="CDD" id="cd05401">
    <property type="entry name" value="NT_GlnE_GlnD_like"/>
    <property type="match status" value="2"/>
</dbReference>
<dbReference type="NCBIfam" id="NF008292">
    <property type="entry name" value="PRK11072.1"/>
    <property type="match status" value="1"/>
</dbReference>
<dbReference type="InterPro" id="IPR043519">
    <property type="entry name" value="NT_sf"/>
</dbReference>
<evidence type="ECO:0000256" key="1">
    <source>
        <dbReference type="ARBA" id="ARBA00022679"/>
    </source>
</evidence>
<dbReference type="GO" id="GO:0005524">
    <property type="term" value="F:ATP binding"/>
    <property type="evidence" value="ECO:0007669"/>
    <property type="project" value="UniProtKB-UniRule"/>
</dbReference>
<keyword evidence="4 7" id="KW-0067">ATP-binding</keyword>
<dbReference type="InterPro" id="IPR013546">
    <property type="entry name" value="PII_UdlTrfase/GS_AdlTrfase"/>
</dbReference>
<comment type="catalytic activity">
    <reaction evidence="7">
        <text>[glutamine synthetase]-L-tyrosine + ATP = [glutamine synthetase]-O(4)-(5'-adenylyl)-L-tyrosine + diphosphate</text>
        <dbReference type="Rhea" id="RHEA:18589"/>
        <dbReference type="Rhea" id="RHEA-COMP:10660"/>
        <dbReference type="Rhea" id="RHEA-COMP:10661"/>
        <dbReference type="ChEBI" id="CHEBI:30616"/>
        <dbReference type="ChEBI" id="CHEBI:33019"/>
        <dbReference type="ChEBI" id="CHEBI:46858"/>
        <dbReference type="ChEBI" id="CHEBI:83624"/>
        <dbReference type="EC" id="2.7.7.42"/>
    </reaction>
</comment>
<keyword evidence="5 7" id="KW-0460">Magnesium</keyword>
<feature type="domain" description="Glutamate-ammonia ligase adenylyltransferase repeated" evidence="8">
    <location>
        <begin position="572"/>
        <end position="830"/>
    </location>
</feature>
<dbReference type="GO" id="GO:0008882">
    <property type="term" value="F:[glutamate-ammonia-ligase] adenylyltransferase activity"/>
    <property type="evidence" value="ECO:0007669"/>
    <property type="project" value="UniProtKB-UniRule"/>
</dbReference>
<evidence type="ECO:0000256" key="6">
    <source>
        <dbReference type="ARBA" id="ARBA00023268"/>
    </source>
</evidence>
<dbReference type="EMBL" id="VIKS01000006">
    <property type="protein sequence ID" value="TQV87681.1"/>
    <property type="molecule type" value="Genomic_DNA"/>
</dbReference>
<dbReference type="PANTHER" id="PTHR30621">
    <property type="entry name" value="GLUTAMINE SYNTHETASE ADENYLYLTRANSFERASE"/>
    <property type="match status" value="1"/>
</dbReference>
<evidence type="ECO:0000259" key="8">
    <source>
        <dbReference type="Pfam" id="PF03710"/>
    </source>
</evidence>
<evidence type="ECO:0000313" key="10">
    <source>
        <dbReference type="EMBL" id="TQV87681.1"/>
    </source>
</evidence>
<keyword evidence="6 7" id="KW-0511">Multifunctional enzyme</keyword>
<name>A0A545UDZ3_9GAMM</name>
<dbReference type="GO" id="GO:0000820">
    <property type="term" value="P:regulation of glutamine family amino acid metabolic process"/>
    <property type="evidence" value="ECO:0007669"/>
    <property type="project" value="UniProtKB-UniRule"/>
</dbReference>
<dbReference type="Pfam" id="PF08335">
    <property type="entry name" value="GlnD_UR_UTase"/>
    <property type="match status" value="1"/>
</dbReference>
<comment type="caution">
    <text evidence="10">The sequence shown here is derived from an EMBL/GenBank/DDBJ whole genome shotgun (WGS) entry which is preliminary data.</text>
</comment>
<evidence type="ECO:0000256" key="7">
    <source>
        <dbReference type="HAMAP-Rule" id="MF_00802"/>
    </source>
</evidence>
<keyword evidence="3 7" id="KW-0547">Nucleotide-binding</keyword>
<evidence type="ECO:0000256" key="5">
    <source>
        <dbReference type="ARBA" id="ARBA00022842"/>
    </source>
</evidence>
<reference evidence="10 11" key="1">
    <citation type="submission" date="2019-07" db="EMBL/GenBank/DDBJ databases">
        <title>Draft genome for Aliikangiella sp. M105.</title>
        <authorList>
            <person name="Wang G."/>
        </authorList>
    </citation>
    <scope>NUCLEOTIDE SEQUENCE [LARGE SCALE GENOMIC DNA]</scope>
    <source>
        <strain evidence="10 11">M105</strain>
    </source>
</reference>
<comment type="cofactor">
    <cofactor evidence="7">
        <name>Mg(2+)</name>
        <dbReference type="ChEBI" id="CHEBI:18420"/>
    </cofactor>
</comment>
<dbReference type="Proteomes" id="UP000315439">
    <property type="component" value="Unassembled WGS sequence"/>
</dbReference>
<dbReference type="GO" id="GO:0005829">
    <property type="term" value="C:cytosol"/>
    <property type="evidence" value="ECO:0007669"/>
    <property type="project" value="TreeGrafter"/>
</dbReference>
<dbReference type="Pfam" id="PF03710">
    <property type="entry name" value="GlnE"/>
    <property type="match status" value="2"/>
</dbReference>
<keyword evidence="2 7" id="KW-0548">Nucleotidyltransferase</keyword>
<evidence type="ECO:0000256" key="3">
    <source>
        <dbReference type="ARBA" id="ARBA00022741"/>
    </source>
</evidence>
<dbReference type="Gene3D" id="1.20.120.1510">
    <property type="match status" value="1"/>
</dbReference>
<evidence type="ECO:0000313" key="11">
    <source>
        <dbReference type="Proteomes" id="UP000315439"/>
    </source>
</evidence>
<dbReference type="FunFam" id="1.20.120.330:FF:000005">
    <property type="entry name" value="Bifunctional glutamine synthetase adenylyltransferase/adenylyl-removing enzyme"/>
    <property type="match status" value="1"/>
</dbReference>
<comment type="catalytic activity">
    <reaction evidence="7">
        <text>[glutamine synthetase]-O(4)-(5'-adenylyl)-L-tyrosine + phosphate = [glutamine synthetase]-L-tyrosine + ADP</text>
        <dbReference type="Rhea" id="RHEA:43716"/>
        <dbReference type="Rhea" id="RHEA-COMP:10660"/>
        <dbReference type="Rhea" id="RHEA-COMP:10661"/>
        <dbReference type="ChEBI" id="CHEBI:43474"/>
        <dbReference type="ChEBI" id="CHEBI:46858"/>
        <dbReference type="ChEBI" id="CHEBI:83624"/>
        <dbReference type="ChEBI" id="CHEBI:456216"/>
        <dbReference type="EC" id="2.7.7.89"/>
    </reaction>
</comment>
<evidence type="ECO:0000256" key="2">
    <source>
        <dbReference type="ARBA" id="ARBA00022695"/>
    </source>
</evidence>
<dbReference type="Gene3D" id="1.20.120.330">
    <property type="entry name" value="Nucleotidyltransferases domain 2"/>
    <property type="match status" value="2"/>
</dbReference>
<comment type="function">
    <text evidence="7">Involved in the regulation of glutamine synthetase GlnA, a key enzyme in the process to assimilate ammonia. When cellular nitrogen levels are high, the C-terminal adenylyl transferase (AT) inactivates GlnA by covalent transfer of an adenylyl group from ATP to specific tyrosine residue of GlnA, thus reducing its activity. Conversely, when nitrogen levels are low, the N-terminal adenylyl removase (AR) activates GlnA by removing the adenylyl group by phosphorolysis, increasing its activity. The regulatory region of GlnE binds the signal transduction protein PII (GlnB) which indicates the nitrogen status of the cell.</text>
</comment>
<proteinExistence type="inferred from homology"/>
<dbReference type="EC" id="2.7.7.42" evidence="7"/>
<dbReference type="FunFam" id="3.30.460.10:FF:000009">
    <property type="entry name" value="Bifunctional glutamine synthetase adenylyltransferase/adenylyl-removing enzyme"/>
    <property type="match status" value="1"/>
</dbReference>
<evidence type="ECO:0000259" key="9">
    <source>
        <dbReference type="Pfam" id="PF08335"/>
    </source>
</evidence>